<dbReference type="Pfam" id="PF09515">
    <property type="entry name" value="Thia_YuaJ"/>
    <property type="match status" value="1"/>
</dbReference>
<feature type="transmembrane region" description="Helical" evidence="1">
    <location>
        <begin position="33"/>
        <end position="53"/>
    </location>
</feature>
<reference evidence="2 3" key="1">
    <citation type="journal article" date="2021" name="Cell Host Microbe">
        <title>in vivo commensal control of Clostridioides difficile virulence.</title>
        <authorList>
            <person name="Girinathan B.P."/>
            <person name="Dibenedetto N."/>
            <person name="Worley J.N."/>
            <person name="Peltier J."/>
            <person name="Arrieta-Ortiz M.L."/>
            <person name="Rupa Christinal Immanuel S."/>
            <person name="Lavin R."/>
            <person name="Delaney M.L."/>
            <person name="Cummins C."/>
            <person name="Hoffmann M."/>
            <person name="Luo Y."/>
            <person name="Gonzalez-Escalona N."/>
            <person name="Allard M."/>
            <person name="Onderdonk A.B."/>
            <person name="Gerber G.K."/>
            <person name="Sonenshein A.L."/>
            <person name="Baliga N."/>
            <person name="Dupuy B."/>
            <person name="Bry L."/>
        </authorList>
    </citation>
    <scope>NUCLEOTIDE SEQUENCE [LARGE SCALE GENOMIC DNA]</scope>
    <source>
        <strain evidence="2 3">DSM 599</strain>
    </source>
</reference>
<accession>A0ABS7L072</accession>
<keyword evidence="3" id="KW-1185">Reference proteome</keyword>
<keyword evidence="1" id="KW-1133">Transmembrane helix</keyword>
<evidence type="ECO:0000313" key="3">
    <source>
        <dbReference type="Proteomes" id="UP001299068"/>
    </source>
</evidence>
<protein>
    <submittedName>
        <fullName evidence="2">Energy-coupled thiamine transporter ThiT</fullName>
    </submittedName>
</protein>
<proteinExistence type="predicted"/>
<dbReference type="InterPro" id="IPR012651">
    <property type="entry name" value="Thia_Transptr_ThiT"/>
</dbReference>
<evidence type="ECO:0000256" key="1">
    <source>
        <dbReference type="SAM" id="Phobius"/>
    </source>
</evidence>
<dbReference type="RefSeq" id="WP_221861510.1">
    <property type="nucleotide sequence ID" value="NZ_JAIKTU010000009.1"/>
</dbReference>
<name>A0ABS7L072_CLOSR</name>
<feature type="transmembrane region" description="Helical" evidence="1">
    <location>
        <begin position="132"/>
        <end position="155"/>
    </location>
</feature>
<feature type="transmembrane region" description="Helical" evidence="1">
    <location>
        <begin position="101"/>
        <end position="120"/>
    </location>
</feature>
<dbReference type="Gene3D" id="1.10.1760.20">
    <property type="match status" value="1"/>
</dbReference>
<dbReference type="Proteomes" id="UP001299068">
    <property type="component" value="Unassembled WGS sequence"/>
</dbReference>
<keyword evidence="1" id="KW-0812">Transmembrane</keyword>
<organism evidence="2 3">
    <name type="scientific">Clostridium sardiniense</name>
    <name type="common">Clostridium absonum</name>
    <dbReference type="NCBI Taxonomy" id="29369"/>
    <lineage>
        <taxon>Bacteria</taxon>
        <taxon>Bacillati</taxon>
        <taxon>Bacillota</taxon>
        <taxon>Clostridia</taxon>
        <taxon>Eubacteriales</taxon>
        <taxon>Clostridiaceae</taxon>
        <taxon>Clostridium</taxon>
    </lineage>
</organism>
<dbReference type="EMBL" id="JAIKTU010000009">
    <property type="protein sequence ID" value="MBY0756247.1"/>
    <property type="molecule type" value="Genomic_DNA"/>
</dbReference>
<feature type="transmembrane region" description="Helical" evidence="1">
    <location>
        <begin position="161"/>
        <end position="190"/>
    </location>
</feature>
<dbReference type="NCBIfam" id="TIGR02357">
    <property type="entry name" value="ECF_ThiT_YuaJ"/>
    <property type="match status" value="1"/>
</dbReference>
<feature type="transmembrane region" description="Helical" evidence="1">
    <location>
        <begin position="5"/>
        <end position="21"/>
    </location>
</feature>
<keyword evidence="1" id="KW-0472">Membrane</keyword>
<comment type="caution">
    <text evidence="2">The sequence shown here is derived from an EMBL/GenBank/DDBJ whole genome shotgun (WGS) entry which is preliminary data.</text>
</comment>
<feature type="transmembrane region" description="Helical" evidence="1">
    <location>
        <begin position="65"/>
        <end position="89"/>
    </location>
</feature>
<gene>
    <name evidence="2" type="primary">thiT</name>
    <name evidence="2" type="ORF">K5V21_12400</name>
</gene>
<evidence type="ECO:0000313" key="2">
    <source>
        <dbReference type="EMBL" id="MBY0756247.1"/>
    </source>
</evidence>
<sequence length="200" mass="21657">MIVNIIIVLFTVCIFILYGISLKKNPLSTKKLVAIGMYAAIGFLLYLIHFISYPQGGGITLFSMLPIMLLSIFYGPTTGVTGGLVFGLLKLLNGVFIVHPVQFLLDYILSNMALGLAGAFGTNTRLRTNIGAFIAVSLSVLVSIVSGVVFFGQYSPSGMNIWIYSCIYNISSAGVEGILSIIFMNFLPLIKLKKLALKQS</sequence>